<evidence type="ECO:0000259" key="2">
    <source>
        <dbReference type="Pfam" id="PF17289"/>
    </source>
</evidence>
<feature type="domain" description="Terminase large subunit gp17-like C-terminal" evidence="2">
    <location>
        <begin position="348"/>
        <end position="492"/>
    </location>
</feature>
<accession>A0A1F5YM68</accession>
<gene>
    <name evidence="3" type="ORF">A3F83_06145</name>
</gene>
<dbReference type="InterPro" id="IPR035421">
    <property type="entry name" value="Terminase_6C"/>
</dbReference>
<dbReference type="AlphaFoldDB" id="A0A1F5YM68"/>
<dbReference type="Gene3D" id="3.30.420.240">
    <property type="match status" value="1"/>
</dbReference>
<dbReference type="STRING" id="1817867.A3F83_06145"/>
<name>A0A1F5YM68_9BACT</name>
<dbReference type="NCBIfam" id="TIGR01630">
    <property type="entry name" value="psiM2_ORF9"/>
    <property type="match status" value="1"/>
</dbReference>
<keyword evidence="1" id="KW-1188">Viral release from host cell</keyword>
<dbReference type="InterPro" id="IPR006517">
    <property type="entry name" value="Phage_terminase_lsu-like_C"/>
</dbReference>
<dbReference type="EMBL" id="MFIX01000213">
    <property type="protein sequence ID" value="OGG01289.1"/>
    <property type="molecule type" value="Genomic_DNA"/>
</dbReference>
<organism evidence="3 4">
    <name type="scientific">Candidatus Glassbacteria bacterium RIFCSPLOWO2_12_FULL_58_11</name>
    <dbReference type="NCBI Taxonomy" id="1817867"/>
    <lineage>
        <taxon>Bacteria</taxon>
        <taxon>Candidatus Glassiibacteriota</taxon>
    </lineage>
</organism>
<dbReference type="InterPro" id="IPR027417">
    <property type="entry name" value="P-loop_NTPase"/>
</dbReference>
<dbReference type="Pfam" id="PF17289">
    <property type="entry name" value="Terminase_6C"/>
    <property type="match status" value="1"/>
</dbReference>
<evidence type="ECO:0000313" key="3">
    <source>
        <dbReference type="EMBL" id="OGG01289.1"/>
    </source>
</evidence>
<reference evidence="3 4" key="1">
    <citation type="journal article" date="2016" name="Nat. Commun.">
        <title>Thousands of microbial genomes shed light on interconnected biogeochemical processes in an aquifer system.</title>
        <authorList>
            <person name="Anantharaman K."/>
            <person name="Brown C.T."/>
            <person name="Hug L.A."/>
            <person name="Sharon I."/>
            <person name="Castelle C.J."/>
            <person name="Probst A.J."/>
            <person name="Thomas B.C."/>
            <person name="Singh A."/>
            <person name="Wilkins M.J."/>
            <person name="Karaoz U."/>
            <person name="Brodie E.L."/>
            <person name="Williams K.H."/>
            <person name="Hubbard S.S."/>
            <person name="Banfield J.F."/>
        </authorList>
    </citation>
    <scope>NUCLEOTIDE SEQUENCE [LARGE SCALE GENOMIC DNA]</scope>
</reference>
<dbReference type="Gene3D" id="3.40.50.300">
    <property type="entry name" value="P-loop containing nucleotide triphosphate hydrolases"/>
    <property type="match status" value="1"/>
</dbReference>
<evidence type="ECO:0000256" key="1">
    <source>
        <dbReference type="ARBA" id="ARBA00022612"/>
    </source>
</evidence>
<dbReference type="Proteomes" id="UP000179129">
    <property type="component" value="Unassembled WGS sequence"/>
</dbReference>
<comment type="caution">
    <text evidence="3">The sequence shown here is derived from an EMBL/GenBank/DDBJ whole genome shotgun (WGS) entry which is preliminary data.</text>
</comment>
<proteinExistence type="predicted"/>
<sequence>MASIARLPPRWRDRALGCLDVGLFAEKFFSHYCRDPAGEFHHELYQLLDESIRDKPGHRIAVAAPRESAKSTIATLILPLWCICYPEQTKKKFILIASDTATQAERHIGDIKIELESNEKLLRSFPEATGCGPVWTKEEIVTNSEVKVTARGTGGNIRGLRHRQYRPDLLIGDDLENDANSLTAEQREKITDWFYKAFCKTGSRGVDIVVIGTILHYESLLARLLENPAFEGRRYQGVVRWSAESALWEEWERLYTNRTVDEKERAKQADEFFAAHSARMTAGTQVIWPAHRSYLDLMKLRVAEGPASFDSEIQNEPVNPRDCLFQSEWFTWFEEERLDIESLVLAAAVDPSLGGGNRHDDPSAIVCVGRDENGTLYVLDADIEHRPPDKIIEDTLELYRRRRPAVLGVETVQFQEFFRDVLQKRAAALGFYPPVRGIKTSKDKKLRIQRLQPLVKNGTLRFQKRHITLYDQLRLFPRAGHDDGPDALEMAVQLIETLAGTKPFRFDRPQTGREHLKRVFG</sequence>
<protein>
    <recommendedName>
        <fullName evidence="2">Terminase large subunit gp17-like C-terminal domain-containing protein</fullName>
    </recommendedName>
</protein>
<evidence type="ECO:0000313" key="4">
    <source>
        <dbReference type="Proteomes" id="UP000179129"/>
    </source>
</evidence>